<organism evidence="2 4">
    <name type="scientific">Labrys neptuniae</name>
    <dbReference type="NCBI Taxonomy" id="376174"/>
    <lineage>
        <taxon>Bacteria</taxon>
        <taxon>Pseudomonadati</taxon>
        <taxon>Pseudomonadota</taxon>
        <taxon>Alphaproteobacteria</taxon>
        <taxon>Hyphomicrobiales</taxon>
        <taxon>Xanthobacteraceae</taxon>
        <taxon>Labrys</taxon>
    </lineage>
</organism>
<dbReference type="EMBL" id="JBHGPK010000015">
    <property type="protein sequence ID" value="MFC2252976.1"/>
    <property type="molecule type" value="Genomic_DNA"/>
</dbReference>
<dbReference type="EMBL" id="JBFNQD010000007">
    <property type="protein sequence ID" value="MEW9307915.1"/>
    <property type="molecule type" value="Genomic_DNA"/>
</dbReference>
<evidence type="ECO:0000313" key="5">
    <source>
        <dbReference type="Proteomes" id="UP001595190"/>
    </source>
</evidence>
<dbReference type="PROSITE" id="PS51257">
    <property type="entry name" value="PROKAR_LIPOPROTEIN"/>
    <property type="match status" value="1"/>
</dbReference>
<reference evidence="2 4" key="1">
    <citation type="submission" date="2024-07" db="EMBL/GenBank/DDBJ databases">
        <title>Description of Labrys sedimenti sp. nov., isolated from a diclofenac-degrading enrichment culture.</title>
        <authorList>
            <person name="Tancsics A."/>
            <person name="Csepanyi A."/>
        </authorList>
    </citation>
    <scope>NUCLEOTIDE SEQUENCE [LARGE SCALE GENOMIC DNA]</scope>
    <source>
        <strain evidence="2 4">LMG 23578</strain>
    </source>
</reference>
<dbReference type="RefSeq" id="WP_311942864.1">
    <property type="nucleotide sequence ID" value="NZ_JAVSCS010000037.1"/>
</dbReference>
<evidence type="ECO:0000313" key="4">
    <source>
        <dbReference type="Proteomes" id="UP001555786"/>
    </source>
</evidence>
<keyword evidence="4" id="KW-1185">Reference proteome</keyword>
<keyword evidence="1" id="KW-0732">Signal</keyword>
<evidence type="ECO:0000313" key="3">
    <source>
        <dbReference type="EMBL" id="MFC2252976.1"/>
    </source>
</evidence>
<name>A0ABV3PQJ0_9HYPH</name>
<gene>
    <name evidence="2" type="ORF">ABXS05_20345</name>
    <name evidence="3" type="ORF">ACETRX_25285</name>
</gene>
<comment type="caution">
    <text evidence="2">The sequence shown here is derived from an EMBL/GenBank/DDBJ whole genome shotgun (WGS) entry which is preliminary data.</text>
</comment>
<sequence length="117" mass="12803">MFSRISAVVLAGLACASCATSDGLQTLTRTADQTPRGRVIKNTTRITNGILAGNLMVSNFYYWNRPQPVTAPILRDMDIRARRAGCLDGNAPTRSSVSARWGTYTSAYRIIGHYDCD</sequence>
<dbReference type="Proteomes" id="UP001555786">
    <property type="component" value="Unassembled WGS sequence"/>
</dbReference>
<feature type="signal peptide" evidence="1">
    <location>
        <begin position="1"/>
        <end position="21"/>
    </location>
</feature>
<evidence type="ECO:0000256" key="1">
    <source>
        <dbReference type="SAM" id="SignalP"/>
    </source>
</evidence>
<accession>A0ABV3PQJ0</accession>
<reference evidence="3 5" key="2">
    <citation type="submission" date="2024-09" db="EMBL/GenBank/DDBJ databases">
        <title>Description of Labrys sedimenti sp. nov., isolated from a diclofenac-degrading enrichment culture, and genome-based reclassification of Labrys portucalensis as a later heterotypic synonym of Labrys neptuniae.</title>
        <authorList>
            <person name="Tancsics A."/>
            <person name="Csepanyi A."/>
        </authorList>
    </citation>
    <scope>NUCLEOTIDE SEQUENCE [LARGE SCALE GENOMIC DNA]</scope>
    <source>
        <strain evidence="3 5">LMG 23412</strain>
    </source>
</reference>
<dbReference type="Proteomes" id="UP001595190">
    <property type="component" value="Unassembled WGS sequence"/>
</dbReference>
<evidence type="ECO:0000313" key="2">
    <source>
        <dbReference type="EMBL" id="MEW9307915.1"/>
    </source>
</evidence>
<feature type="chain" id="PRO_5045032907" evidence="1">
    <location>
        <begin position="22"/>
        <end position="117"/>
    </location>
</feature>
<proteinExistence type="predicted"/>
<protein>
    <submittedName>
        <fullName evidence="2">Uncharacterized protein</fullName>
    </submittedName>
</protein>